<sequence length="108" mass="12425">MSKLGAELLSSSQLLAKIIASENLQRAIAAEANLSIDEIMRRLIDSNGTYTTEFSPRFPKRLLEKFFPNDKREFMRTWNDRRIAEKQAKLIKKYLTLSSPVTESAFNN</sequence>
<accession>A0A2M6WLD0</accession>
<reference evidence="2" key="1">
    <citation type="submission" date="2017-09" db="EMBL/GenBank/DDBJ databases">
        <title>Depth-based differentiation of microbial function through sediment-hosted aquifers and enrichment of novel symbionts in the deep terrestrial subsurface.</title>
        <authorList>
            <person name="Probst A.J."/>
            <person name="Ladd B."/>
            <person name="Jarett J.K."/>
            <person name="Geller-Mcgrath D.E."/>
            <person name="Sieber C.M.K."/>
            <person name="Emerson J.B."/>
            <person name="Anantharaman K."/>
            <person name="Thomas B.C."/>
            <person name="Malmstrom R."/>
            <person name="Stieglmeier M."/>
            <person name="Klingl A."/>
            <person name="Woyke T."/>
            <person name="Ryan C.M."/>
            <person name="Banfield J.F."/>
        </authorList>
    </citation>
    <scope>NUCLEOTIDE SEQUENCE [LARGE SCALE GENOMIC DNA]</scope>
</reference>
<dbReference type="AlphaFoldDB" id="A0A2M6WLD0"/>
<dbReference type="EMBL" id="PFAS01000059">
    <property type="protein sequence ID" value="PIT93610.1"/>
    <property type="molecule type" value="Genomic_DNA"/>
</dbReference>
<dbReference type="Proteomes" id="UP000229335">
    <property type="component" value="Unassembled WGS sequence"/>
</dbReference>
<evidence type="ECO:0000313" key="2">
    <source>
        <dbReference type="Proteomes" id="UP000229335"/>
    </source>
</evidence>
<comment type="caution">
    <text evidence="1">The sequence shown here is derived from an EMBL/GenBank/DDBJ whole genome shotgun (WGS) entry which is preliminary data.</text>
</comment>
<evidence type="ECO:0000313" key="1">
    <source>
        <dbReference type="EMBL" id="PIT93610.1"/>
    </source>
</evidence>
<organism evidence="1 2">
    <name type="scientific">Candidatus Falkowbacteria bacterium CG10_big_fil_rev_8_21_14_0_10_43_11</name>
    <dbReference type="NCBI Taxonomy" id="1974568"/>
    <lineage>
        <taxon>Bacteria</taxon>
        <taxon>Candidatus Falkowiibacteriota</taxon>
    </lineage>
</organism>
<gene>
    <name evidence="1" type="ORF">COU00_03490</name>
</gene>
<protein>
    <submittedName>
        <fullName evidence="1">Uncharacterized protein</fullName>
    </submittedName>
</protein>
<name>A0A2M6WLD0_9BACT</name>
<proteinExistence type="predicted"/>